<dbReference type="PROSITE" id="PS50109">
    <property type="entry name" value="HIS_KIN"/>
    <property type="match status" value="1"/>
</dbReference>
<dbReference type="GO" id="GO:0007234">
    <property type="term" value="P:osmosensory signaling via phosphorelay pathway"/>
    <property type="evidence" value="ECO:0007669"/>
    <property type="project" value="TreeGrafter"/>
</dbReference>
<dbReference type="Pfam" id="PF00512">
    <property type="entry name" value="HisKA"/>
    <property type="match status" value="1"/>
</dbReference>
<evidence type="ECO:0000313" key="12">
    <source>
        <dbReference type="Proteomes" id="UP000019028"/>
    </source>
</evidence>
<dbReference type="GO" id="GO:0030295">
    <property type="term" value="F:protein kinase activator activity"/>
    <property type="evidence" value="ECO:0007669"/>
    <property type="project" value="TreeGrafter"/>
</dbReference>
<organism evidence="11 12">
    <name type="scientific">Sodalis praecaptivus</name>
    <dbReference type="NCBI Taxonomy" id="1239307"/>
    <lineage>
        <taxon>Bacteria</taxon>
        <taxon>Pseudomonadati</taxon>
        <taxon>Pseudomonadota</taxon>
        <taxon>Gammaproteobacteria</taxon>
        <taxon>Enterobacterales</taxon>
        <taxon>Bruguierivoracaceae</taxon>
        <taxon>Sodalis</taxon>
    </lineage>
</organism>
<keyword evidence="9" id="KW-0812">Transmembrane</keyword>
<keyword evidence="12" id="KW-1185">Reference proteome</keyword>
<dbReference type="InterPro" id="IPR036890">
    <property type="entry name" value="HATPase_C_sf"/>
</dbReference>
<evidence type="ECO:0000256" key="5">
    <source>
        <dbReference type="ARBA" id="ARBA00022741"/>
    </source>
</evidence>
<keyword evidence="7" id="KW-0067">ATP-binding</keyword>
<proteinExistence type="predicted"/>
<evidence type="ECO:0000256" key="8">
    <source>
        <dbReference type="ARBA" id="ARBA00023012"/>
    </source>
</evidence>
<dbReference type="PATRIC" id="fig|1239307.3.peg.2423"/>
<evidence type="ECO:0000256" key="9">
    <source>
        <dbReference type="SAM" id="Phobius"/>
    </source>
</evidence>
<dbReference type="SMART" id="SM00388">
    <property type="entry name" value="HisKA"/>
    <property type="match status" value="1"/>
</dbReference>
<evidence type="ECO:0000259" key="10">
    <source>
        <dbReference type="PROSITE" id="PS50109"/>
    </source>
</evidence>
<name>W0HTR0_9GAMM</name>
<evidence type="ECO:0000313" key="11">
    <source>
        <dbReference type="EMBL" id="AHF77231.1"/>
    </source>
</evidence>
<dbReference type="FunFam" id="1.10.287.130:FF:000001">
    <property type="entry name" value="Two-component sensor histidine kinase"/>
    <property type="match status" value="1"/>
</dbReference>
<dbReference type="EC" id="2.7.13.3" evidence="2"/>
<dbReference type="PANTHER" id="PTHR42878:SF7">
    <property type="entry name" value="SENSOR HISTIDINE KINASE GLRK"/>
    <property type="match status" value="1"/>
</dbReference>
<evidence type="ECO:0000256" key="1">
    <source>
        <dbReference type="ARBA" id="ARBA00000085"/>
    </source>
</evidence>
<dbReference type="AlphaFoldDB" id="W0HTR0"/>
<keyword evidence="8" id="KW-0902">Two-component regulatory system</keyword>
<feature type="transmembrane region" description="Helical" evidence="9">
    <location>
        <begin position="172"/>
        <end position="198"/>
    </location>
</feature>
<dbReference type="GO" id="GO:0005524">
    <property type="term" value="F:ATP binding"/>
    <property type="evidence" value="ECO:0007669"/>
    <property type="project" value="UniProtKB-KW"/>
</dbReference>
<evidence type="ECO:0000256" key="7">
    <source>
        <dbReference type="ARBA" id="ARBA00022840"/>
    </source>
</evidence>
<dbReference type="KEGG" id="sod:Sant_2186"/>
<dbReference type="GO" id="GO:0000155">
    <property type="term" value="F:phosphorelay sensor kinase activity"/>
    <property type="evidence" value="ECO:0007669"/>
    <property type="project" value="InterPro"/>
</dbReference>
<dbReference type="Gene3D" id="6.10.340.10">
    <property type="match status" value="1"/>
</dbReference>
<keyword evidence="6 11" id="KW-0418">Kinase</keyword>
<protein>
    <recommendedName>
        <fullName evidence="2">histidine kinase</fullName>
        <ecNumber evidence="2">2.7.13.3</ecNumber>
    </recommendedName>
</protein>
<keyword evidence="9" id="KW-1133">Transmembrane helix</keyword>
<dbReference type="InterPro" id="IPR036097">
    <property type="entry name" value="HisK_dim/P_sf"/>
</dbReference>
<dbReference type="SUPFAM" id="SSF55874">
    <property type="entry name" value="ATPase domain of HSP90 chaperone/DNA topoisomerase II/histidine kinase"/>
    <property type="match status" value="1"/>
</dbReference>
<dbReference type="Proteomes" id="UP000019028">
    <property type="component" value="Chromosome"/>
</dbReference>
<reference evidence="11 12" key="1">
    <citation type="journal article" date="2014" name="Genome Biol. Evol.">
        <title>Genome degeneration and adaptation in a nascent stage of symbiosis.</title>
        <authorList>
            <person name="Oakeson K.F."/>
            <person name="Gil R."/>
            <person name="Clayton A.L."/>
            <person name="Dunn D.M."/>
            <person name="von Niederhausern A.C."/>
            <person name="Hamil C."/>
            <person name="Aoyagi A."/>
            <person name="Duval B."/>
            <person name="Baca A."/>
            <person name="Silva F.J."/>
            <person name="Vallier A."/>
            <person name="Jackson D.G."/>
            <person name="Latorre A."/>
            <person name="Weiss R.B."/>
            <person name="Heddi A."/>
            <person name="Moya A."/>
            <person name="Dale C."/>
        </authorList>
    </citation>
    <scope>NUCLEOTIDE SEQUENCE [LARGE SCALE GENOMIC DNA]</scope>
    <source>
        <strain evidence="11 12">HS1</strain>
    </source>
</reference>
<dbReference type="Gene3D" id="1.10.287.130">
    <property type="match status" value="1"/>
</dbReference>
<dbReference type="RefSeq" id="WP_025422363.1">
    <property type="nucleotide sequence ID" value="NZ_CP006569.1"/>
</dbReference>
<dbReference type="GO" id="GO:0000156">
    <property type="term" value="F:phosphorelay response regulator activity"/>
    <property type="evidence" value="ECO:0007669"/>
    <property type="project" value="TreeGrafter"/>
</dbReference>
<evidence type="ECO:0000256" key="6">
    <source>
        <dbReference type="ARBA" id="ARBA00022777"/>
    </source>
</evidence>
<keyword evidence="4" id="KW-0808">Transferase</keyword>
<feature type="domain" description="Histidine kinase" evidence="10">
    <location>
        <begin position="274"/>
        <end position="490"/>
    </location>
</feature>
<evidence type="ECO:0000256" key="2">
    <source>
        <dbReference type="ARBA" id="ARBA00012438"/>
    </source>
</evidence>
<dbReference type="CDD" id="cd00075">
    <property type="entry name" value="HATPase"/>
    <property type="match status" value="1"/>
</dbReference>
<dbReference type="PANTHER" id="PTHR42878">
    <property type="entry name" value="TWO-COMPONENT HISTIDINE KINASE"/>
    <property type="match status" value="1"/>
</dbReference>
<dbReference type="CDD" id="cd00082">
    <property type="entry name" value="HisKA"/>
    <property type="match status" value="1"/>
</dbReference>
<keyword evidence="5" id="KW-0547">Nucleotide-binding</keyword>
<dbReference type="Gene3D" id="3.30.450.20">
    <property type="entry name" value="PAS domain"/>
    <property type="match status" value="1"/>
</dbReference>
<accession>W0HTR0</accession>
<sequence>MNNMTLSRRLVLAFTALLLASCFISGFLQVRSANEYSQGVIQRLSANLAAQIASNNPLLSEDGLNQASVHSLFGQLMSVNPSVEVYLLDQQGNIISSAAPAGKIQQKTVDLRPIQALLAGAQMPVYGDNPRDPKTRQVFSVAPLKMGDRVKGYVYIVLLGEHYTMLSSQAQYLSAIGITLRSMVLVIIFGTLAGILAFRWVTKPMRQLAAQIATLDKGGMGAIQALAQSTPSADAPRDEIALIQQAFVSLAQRIDQQWQSLKTQDRLRREFIANVSHDLRTPLTSLQGYLETLSVKSLSLSEAERQRFLDIAVHQSRKVSRLAQELFELARLEYGVVEPKKEAFSLGELVQDVLEKFALTAEARQQRLVAAMQPGLPLVYADLGMIERVLTNLLDNAVRHTPKNGQIDIRLSTRQDEVIVRLQDSGPGIADELKESLFVRPSVLSQQRYRPGGLGLMIVQRMLLLHNSVVSLVDAPQGGACFEFALTALSQKNSGPTRLER</sequence>
<comment type="catalytic activity">
    <reaction evidence="1">
        <text>ATP + protein L-histidine = ADP + protein N-phospho-L-histidine.</text>
        <dbReference type="EC" id="2.7.13.3"/>
    </reaction>
</comment>
<dbReference type="OrthoDB" id="9804645at2"/>
<dbReference type="InterPro" id="IPR003661">
    <property type="entry name" value="HisK_dim/P_dom"/>
</dbReference>
<evidence type="ECO:0000256" key="3">
    <source>
        <dbReference type="ARBA" id="ARBA00022553"/>
    </source>
</evidence>
<evidence type="ECO:0000256" key="4">
    <source>
        <dbReference type="ARBA" id="ARBA00022679"/>
    </source>
</evidence>
<dbReference type="Pfam" id="PF02518">
    <property type="entry name" value="HATPase_c"/>
    <property type="match status" value="1"/>
</dbReference>
<gene>
    <name evidence="11" type="ORF">Sant_2186</name>
</gene>
<dbReference type="HOGENOM" id="CLU_000445_89_6_6"/>
<dbReference type="InterPro" id="IPR003594">
    <property type="entry name" value="HATPase_dom"/>
</dbReference>
<keyword evidence="3" id="KW-0597">Phosphoprotein</keyword>
<dbReference type="Gene3D" id="3.30.565.10">
    <property type="entry name" value="Histidine kinase-like ATPase, C-terminal domain"/>
    <property type="match status" value="1"/>
</dbReference>
<dbReference type="EMBL" id="CP006569">
    <property type="protein sequence ID" value="AHF77231.1"/>
    <property type="molecule type" value="Genomic_DNA"/>
</dbReference>
<dbReference type="InterPro" id="IPR005467">
    <property type="entry name" value="His_kinase_dom"/>
</dbReference>
<keyword evidence="9" id="KW-0472">Membrane</keyword>
<dbReference type="SUPFAM" id="SSF47384">
    <property type="entry name" value="Homodimeric domain of signal transducing histidine kinase"/>
    <property type="match status" value="1"/>
</dbReference>
<dbReference type="InterPro" id="IPR050351">
    <property type="entry name" value="BphY/WalK/GraS-like"/>
</dbReference>
<dbReference type="SMART" id="SM00387">
    <property type="entry name" value="HATPase_c"/>
    <property type="match status" value="1"/>
</dbReference>